<dbReference type="CDD" id="cd11377">
    <property type="entry name" value="Pro-peptidase_S53"/>
    <property type="match status" value="1"/>
</dbReference>
<name>A0AAE0K7G7_9PEZI</name>
<dbReference type="PANTHER" id="PTHR14218:SF19">
    <property type="entry name" value="SERINE PROTEASE AORO, PUTATIVE (AFU_ORTHOLOGUE AFUA_6G10250)-RELATED"/>
    <property type="match status" value="1"/>
</dbReference>
<sequence length="333" mass="37464">MFQLAWALLNGQLPFKVALQQQNLHLANDGLLKVSEPQLLTFGRYYKLAELIAQYAPAREFWVTVRAWLSESGIPASRIVRSHDANCAMFDTTVGEAEALLQTRHHMYTAEANGGLHPHQLRLTHNPLGSWDENRAASQQRPTHGKGYTTSRRIPAPARPRGAHSCLSLITPDCLRAMYGLPSNHNGHPNVFGIYEQAWVSWLPGDPDTFFATYAPALISRRTNIVEVDGGYWQTQIQDFAFNADLDFEYAMALANPQPANMINYQVGDVSGQVKLNGLLATFNPFYCGPERLLRRRVPRPLAWWVQRLGLRYARMPSECPFAAVRLYGSRSA</sequence>
<evidence type="ECO:0000313" key="4">
    <source>
        <dbReference type="Proteomes" id="UP001287356"/>
    </source>
</evidence>
<dbReference type="InterPro" id="IPR015366">
    <property type="entry name" value="S53_propep"/>
</dbReference>
<evidence type="ECO:0000313" key="3">
    <source>
        <dbReference type="EMBL" id="KAK3370760.1"/>
    </source>
</evidence>
<dbReference type="GO" id="GO:0004252">
    <property type="term" value="F:serine-type endopeptidase activity"/>
    <property type="evidence" value="ECO:0007669"/>
    <property type="project" value="InterPro"/>
</dbReference>
<dbReference type="Pfam" id="PF09286">
    <property type="entry name" value="Pro-kuma_activ"/>
    <property type="match status" value="1"/>
</dbReference>
<feature type="region of interest" description="Disordered" evidence="1">
    <location>
        <begin position="135"/>
        <end position="160"/>
    </location>
</feature>
<keyword evidence="4" id="KW-1185">Reference proteome</keyword>
<dbReference type="SMART" id="SM00944">
    <property type="entry name" value="Pro-kuma_activ"/>
    <property type="match status" value="1"/>
</dbReference>
<reference evidence="3" key="1">
    <citation type="journal article" date="2023" name="Mol. Phylogenet. Evol.">
        <title>Genome-scale phylogeny and comparative genomics of the fungal order Sordariales.</title>
        <authorList>
            <person name="Hensen N."/>
            <person name="Bonometti L."/>
            <person name="Westerberg I."/>
            <person name="Brannstrom I.O."/>
            <person name="Guillou S."/>
            <person name="Cros-Aarteil S."/>
            <person name="Calhoun S."/>
            <person name="Haridas S."/>
            <person name="Kuo A."/>
            <person name="Mondo S."/>
            <person name="Pangilinan J."/>
            <person name="Riley R."/>
            <person name="LaButti K."/>
            <person name="Andreopoulos B."/>
            <person name="Lipzen A."/>
            <person name="Chen C."/>
            <person name="Yan M."/>
            <person name="Daum C."/>
            <person name="Ng V."/>
            <person name="Clum A."/>
            <person name="Steindorff A."/>
            <person name="Ohm R.A."/>
            <person name="Martin F."/>
            <person name="Silar P."/>
            <person name="Natvig D.O."/>
            <person name="Lalanne C."/>
            <person name="Gautier V."/>
            <person name="Ament-Velasquez S.L."/>
            <person name="Kruys A."/>
            <person name="Hutchinson M.I."/>
            <person name="Powell A.J."/>
            <person name="Barry K."/>
            <person name="Miller A.N."/>
            <person name="Grigoriev I.V."/>
            <person name="Debuchy R."/>
            <person name="Gladieux P."/>
            <person name="Hiltunen Thoren M."/>
            <person name="Johannesson H."/>
        </authorList>
    </citation>
    <scope>NUCLEOTIDE SEQUENCE</scope>
    <source>
        <strain evidence="3">CBS 958.72</strain>
    </source>
</reference>
<dbReference type="InterPro" id="IPR036852">
    <property type="entry name" value="Peptidase_S8/S53_dom_sf"/>
</dbReference>
<proteinExistence type="predicted"/>
<dbReference type="AlphaFoldDB" id="A0AAE0K7G7"/>
<organism evidence="3 4">
    <name type="scientific">Lasiosphaeria ovina</name>
    <dbReference type="NCBI Taxonomy" id="92902"/>
    <lineage>
        <taxon>Eukaryota</taxon>
        <taxon>Fungi</taxon>
        <taxon>Dikarya</taxon>
        <taxon>Ascomycota</taxon>
        <taxon>Pezizomycotina</taxon>
        <taxon>Sordariomycetes</taxon>
        <taxon>Sordariomycetidae</taxon>
        <taxon>Sordariales</taxon>
        <taxon>Lasiosphaeriaceae</taxon>
        <taxon>Lasiosphaeria</taxon>
    </lineage>
</organism>
<gene>
    <name evidence="3" type="ORF">B0T24DRAFT_594657</name>
</gene>
<dbReference type="SUPFAM" id="SSF54897">
    <property type="entry name" value="Protease propeptides/inhibitors"/>
    <property type="match status" value="1"/>
</dbReference>
<evidence type="ECO:0000259" key="2">
    <source>
        <dbReference type="SMART" id="SM00944"/>
    </source>
</evidence>
<evidence type="ECO:0000256" key="1">
    <source>
        <dbReference type="SAM" id="MobiDB-lite"/>
    </source>
</evidence>
<protein>
    <submittedName>
        <fullName evidence="3">Pro-kumamolisin, activation domain-containing protein</fullName>
    </submittedName>
</protein>
<dbReference type="GO" id="GO:0006508">
    <property type="term" value="P:proteolysis"/>
    <property type="evidence" value="ECO:0007669"/>
    <property type="project" value="InterPro"/>
</dbReference>
<reference evidence="3" key="2">
    <citation type="submission" date="2023-06" db="EMBL/GenBank/DDBJ databases">
        <authorList>
            <consortium name="Lawrence Berkeley National Laboratory"/>
            <person name="Haridas S."/>
            <person name="Hensen N."/>
            <person name="Bonometti L."/>
            <person name="Westerberg I."/>
            <person name="Brannstrom I.O."/>
            <person name="Guillou S."/>
            <person name="Cros-Aarteil S."/>
            <person name="Calhoun S."/>
            <person name="Kuo A."/>
            <person name="Mondo S."/>
            <person name="Pangilinan J."/>
            <person name="Riley R."/>
            <person name="Labutti K."/>
            <person name="Andreopoulos B."/>
            <person name="Lipzen A."/>
            <person name="Chen C."/>
            <person name="Yanf M."/>
            <person name="Daum C."/>
            <person name="Ng V."/>
            <person name="Clum A."/>
            <person name="Steindorff A."/>
            <person name="Ohm R."/>
            <person name="Martin F."/>
            <person name="Silar P."/>
            <person name="Natvig D."/>
            <person name="Lalanne C."/>
            <person name="Gautier V."/>
            <person name="Ament-Velasquez S.L."/>
            <person name="Kruys A."/>
            <person name="Hutchinson M.I."/>
            <person name="Powell A.J."/>
            <person name="Barry K."/>
            <person name="Miller A.N."/>
            <person name="Grigoriev I.V."/>
            <person name="Debuchy R."/>
            <person name="Gladieux P."/>
            <person name="Thoren M.H."/>
            <person name="Johannesson H."/>
        </authorList>
    </citation>
    <scope>NUCLEOTIDE SEQUENCE</scope>
    <source>
        <strain evidence="3">CBS 958.72</strain>
    </source>
</reference>
<dbReference type="GO" id="GO:0008240">
    <property type="term" value="F:tripeptidyl-peptidase activity"/>
    <property type="evidence" value="ECO:0007669"/>
    <property type="project" value="TreeGrafter"/>
</dbReference>
<feature type="domain" description="Peptidase S53 activation" evidence="2">
    <location>
        <begin position="4"/>
        <end position="176"/>
    </location>
</feature>
<dbReference type="PANTHER" id="PTHR14218">
    <property type="entry name" value="PROTEASE S8 TRIPEPTIDYL PEPTIDASE I CLN2"/>
    <property type="match status" value="1"/>
</dbReference>
<dbReference type="InterPro" id="IPR050819">
    <property type="entry name" value="Tripeptidyl-peptidase_I"/>
</dbReference>
<dbReference type="EMBL" id="JAULSN010000005">
    <property type="protein sequence ID" value="KAK3370760.1"/>
    <property type="molecule type" value="Genomic_DNA"/>
</dbReference>
<accession>A0AAE0K7G7</accession>
<comment type="caution">
    <text evidence="3">The sequence shown here is derived from an EMBL/GenBank/DDBJ whole genome shotgun (WGS) entry which is preliminary data.</text>
</comment>
<dbReference type="Proteomes" id="UP001287356">
    <property type="component" value="Unassembled WGS sequence"/>
</dbReference>
<dbReference type="Gene3D" id="3.40.50.200">
    <property type="entry name" value="Peptidase S8/S53 domain"/>
    <property type="match status" value="1"/>
</dbReference>